<accession>A0ABV2ANA7</accession>
<evidence type="ECO:0000313" key="1">
    <source>
        <dbReference type="EMBL" id="MES1921150.1"/>
    </source>
</evidence>
<dbReference type="Proteomes" id="UP001439008">
    <property type="component" value="Unassembled WGS sequence"/>
</dbReference>
<protein>
    <submittedName>
        <fullName evidence="1">Uncharacterized protein</fullName>
    </submittedName>
</protein>
<dbReference type="EMBL" id="JBDODL010001112">
    <property type="protein sequence ID" value="MES1921150.1"/>
    <property type="molecule type" value="Genomic_DNA"/>
</dbReference>
<sequence length="79" mass="8994">MLRLRANPKKKSNTAFGIPSAQNWAQLFWAGWTIFGYGQETSFSIWERLLAQQCPIAATSSGRRDWFTPSSSRIDRDAI</sequence>
<reference evidence="1 2" key="1">
    <citation type="journal article" date="2024" name="BMC Biol.">
        <title>Comparative genomics of Ascetosporea gives new insight into the evolutionary basis for animal parasitism in Rhizaria.</title>
        <authorList>
            <person name="Hiltunen Thoren M."/>
            <person name="Onut-Brannstrom I."/>
            <person name="Alfjorden A."/>
            <person name="Peckova H."/>
            <person name="Swords F."/>
            <person name="Hooper C."/>
            <person name="Holzer A.S."/>
            <person name="Bass D."/>
            <person name="Burki F."/>
        </authorList>
    </citation>
    <scope>NUCLEOTIDE SEQUENCE [LARGE SCALE GENOMIC DNA]</scope>
    <source>
        <strain evidence="1">20-A016</strain>
    </source>
</reference>
<gene>
    <name evidence="1" type="ORF">MHBO_002725</name>
</gene>
<name>A0ABV2ANA7_9EUKA</name>
<comment type="caution">
    <text evidence="1">The sequence shown here is derived from an EMBL/GenBank/DDBJ whole genome shotgun (WGS) entry which is preliminary data.</text>
</comment>
<keyword evidence="2" id="KW-1185">Reference proteome</keyword>
<evidence type="ECO:0000313" key="2">
    <source>
        <dbReference type="Proteomes" id="UP001439008"/>
    </source>
</evidence>
<organism evidence="1 2">
    <name type="scientific">Bonamia ostreae</name>
    <dbReference type="NCBI Taxonomy" id="126728"/>
    <lineage>
        <taxon>Eukaryota</taxon>
        <taxon>Sar</taxon>
        <taxon>Rhizaria</taxon>
        <taxon>Endomyxa</taxon>
        <taxon>Ascetosporea</taxon>
        <taxon>Haplosporida</taxon>
        <taxon>Bonamia</taxon>
    </lineage>
</organism>
<proteinExistence type="predicted"/>